<dbReference type="InterPro" id="IPR020590">
    <property type="entry name" value="Guanylate_kinase_CS"/>
</dbReference>
<dbReference type="PANTHER" id="PTHR23117">
    <property type="entry name" value="GUANYLATE KINASE-RELATED"/>
    <property type="match status" value="1"/>
</dbReference>
<dbReference type="eggNOG" id="COG0194">
    <property type="taxonomic scope" value="Bacteria"/>
</dbReference>
<dbReference type="EMBL" id="CP021106">
    <property type="protein sequence ID" value="ARO86679.1"/>
    <property type="molecule type" value="Genomic_DNA"/>
</dbReference>
<dbReference type="GO" id="GO:0004385">
    <property type="term" value="F:GMP kinase activity"/>
    <property type="evidence" value="ECO:0007669"/>
    <property type="project" value="UniProtKB-UniRule"/>
</dbReference>
<evidence type="ECO:0000256" key="4">
    <source>
        <dbReference type="ARBA" id="ARBA00022679"/>
    </source>
</evidence>
<keyword evidence="9" id="KW-0963">Cytoplasm</keyword>
<evidence type="ECO:0000256" key="1">
    <source>
        <dbReference type="ARBA" id="ARBA00005790"/>
    </source>
</evidence>
<dbReference type="InterPro" id="IPR008145">
    <property type="entry name" value="GK/Ca_channel_bsu"/>
</dbReference>
<dbReference type="Gene3D" id="3.30.63.10">
    <property type="entry name" value="Guanylate Kinase phosphate binding domain"/>
    <property type="match status" value="1"/>
</dbReference>
<dbReference type="SUPFAM" id="SSF52540">
    <property type="entry name" value="P-loop containing nucleoside triphosphate hydrolases"/>
    <property type="match status" value="1"/>
</dbReference>
<evidence type="ECO:0000256" key="6">
    <source>
        <dbReference type="ARBA" id="ARBA00022777"/>
    </source>
</evidence>
<evidence type="ECO:0000259" key="10">
    <source>
        <dbReference type="PROSITE" id="PS50052"/>
    </source>
</evidence>
<keyword evidence="5 9" id="KW-0547">Nucleotide-binding</keyword>
<dbReference type="Gene3D" id="3.40.50.300">
    <property type="entry name" value="P-loop containing nucleotide triphosphate hydrolases"/>
    <property type="match status" value="1"/>
</dbReference>
<feature type="binding site" evidence="9">
    <location>
        <begin position="11"/>
        <end position="18"/>
    </location>
    <ligand>
        <name>ATP</name>
        <dbReference type="ChEBI" id="CHEBI:30616"/>
    </ligand>
</feature>
<evidence type="ECO:0000313" key="11">
    <source>
        <dbReference type="EMBL" id="ARO86679.1"/>
    </source>
</evidence>
<evidence type="ECO:0000256" key="5">
    <source>
        <dbReference type="ARBA" id="ARBA00022741"/>
    </source>
</evidence>
<evidence type="ECO:0000256" key="8">
    <source>
        <dbReference type="ARBA" id="ARBA00030128"/>
    </source>
</evidence>
<dbReference type="RefSeq" id="WP_004175521.1">
    <property type="nucleotide sequence ID" value="NZ_CP021106.3"/>
</dbReference>
<keyword evidence="7 9" id="KW-0067">ATP-binding</keyword>
<dbReference type="NCBIfam" id="TIGR03263">
    <property type="entry name" value="guanyl_kin"/>
    <property type="match status" value="1"/>
</dbReference>
<dbReference type="GO" id="GO:0005829">
    <property type="term" value="C:cytosol"/>
    <property type="evidence" value="ECO:0007669"/>
    <property type="project" value="TreeGrafter"/>
</dbReference>
<protein>
    <recommendedName>
        <fullName evidence="3 9">Guanylate kinase</fullName>
        <ecNumber evidence="2 9">2.7.4.8</ecNumber>
    </recommendedName>
    <alternativeName>
        <fullName evidence="8 9">GMP kinase</fullName>
    </alternativeName>
</protein>
<evidence type="ECO:0000256" key="2">
    <source>
        <dbReference type="ARBA" id="ARBA00012961"/>
    </source>
</evidence>
<dbReference type="InterPro" id="IPR027417">
    <property type="entry name" value="P-loop_NTPase"/>
</dbReference>
<organism evidence="11 12">
    <name type="scientific">Nitrosospira lacus</name>
    <dbReference type="NCBI Taxonomy" id="1288494"/>
    <lineage>
        <taxon>Bacteria</taxon>
        <taxon>Pseudomonadati</taxon>
        <taxon>Pseudomonadota</taxon>
        <taxon>Betaproteobacteria</taxon>
        <taxon>Nitrosomonadales</taxon>
        <taxon>Nitrosomonadaceae</taxon>
        <taxon>Nitrosospira</taxon>
    </lineage>
</organism>
<comment type="function">
    <text evidence="9">Essential for recycling GMP and indirectly, cGMP.</text>
</comment>
<keyword evidence="6 9" id="KW-0418">Kinase</keyword>
<comment type="catalytic activity">
    <reaction evidence="9">
        <text>GMP + ATP = GDP + ADP</text>
        <dbReference type="Rhea" id="RHEA:20780"/>
        <dbReference type="ChEBI" id="CHEBI:30616"/>
        <dbReference type="ChEBI" id="CHEBI:58115"/>
        <dbReference type="ChEBI" id="CHEBI:58189"/>
        <dbReference type="ChEBI" id="CHEBI:456216"/>
        <dbReference type="EC" id="2.7.4.8"/>
    </reaction>
</comment>
<evidence type="ECO:0000256" key="9">
    <source>
        <dbReference type="HAMAP-Rule" id="MF_00328"/>
    </source>
</evidence>
<dbReference type="Proteomes" id="UP000012179">
    <property type="component" value="Chromosome"/>
</dbReference>
<proteinExistence type="inferred from homology"/>
<dbReference type="OrthoDB" id="9808150at2"/>
<dbReference type="SMART" id="SM00072">
    <property type="entry name" value="GuKc"/>
    <property type="match status" value="1"/>
</dbReference>
<dbReference type="Pfam" id="PF00625">
    <property type="entry name" value="Guanylate_kin"/>
    <property type="match status" value="1"/>
</dbReference>
<evidence type="ECO:0000256" key="7">
    <source>
        <dbReference type="ARBA" id="ARBA00022840"/>
    </source>
</evidence>
<accession>A0A1W6SLJ9</accession>
<dbReference type="AlphaFoldDB" id="A0A1W6SLJ9"/>
<dbReference type="FunFam" id="3.30.63.10:FF:000002">
    <property type="entry name" value="Guanylate kinase 1"/>
    <property type="match status" value="1"/>
</dbReference>
<feature type="domain" description="Guanylate kinase-like" evidence="10">
    <location>
        <begin position="4"/>
        <end position="182"/>
    </location>
</feature>
<comment type="subcellular location">
    <subcellularLocation>
        <location evidence="9">Cytoplasm</location>
    </subcellularLocation>
</comment>
<dbReference type="PROSITE" id="PS50052">
    <property type="entry name" value="GUANYLATE_KINASE_2"/>
    <property type="match status" value="1"/>
</dbReference>
<sequence length="208" mass="23331">MTPGNLFIISAPSGAGKTSLVKALLKTGIDLRLSVSYTTRPARPDEVDGRDYHFVSQDAFEQRLKQGEFIESAEVYGNYYGTSQKWIDETILSGHDILLEIDSQGMQQVRCVFPDAVGIFVLPPSPEVLEARLRQRGQDSLEAITRRLAAAREEMAHVSQYDYVIINEKLGTALQDLTCIIHAERLRISRQLDRHRSLITQFAGMPVP</sequence>
<dbReference type="PROSITE" id="PS00856">
    <property type="entry name" value="GUANYLATE_KINASE_1"/>
    <property type="match status" value="1"/>
</dbReference>
<keyword evidence="4 9" id="KW-0808">Transferase</keyword>
<comment type="similarity">
    <text evidence="1 9">Belongs to the guanylate kinase family.</text>
</comment>
<dbReference type="HAMAP" id="MF_00328">
    <property type="entry name" value="Guanylate_kinase"/>
    <property type="match status" value="1"/>
</dbReference>
<keyword evidence="12" id="KW-1185">Reference proteome</keyword>
<evidence type="ECO:0000313" key="12">
    <source>
        <dbReference type="Proteomes" id="UP000012179"/>
    </source>
</evidence>
<dbReference type="CDD" id="cd00071">
    <property type="entry name" value="GMPK"/>
    <property type="match status" value="1"/>
</dbReference>
<reference evidence="11 12" key="1">
    <citation type="journal article" date="2015" name="Int. J. Syst. Evol. Microbiol.">
        <title>Nitrosospira lacus sp. nov., a psychrotolerant, ammonia-oxidizing bacterium from sandy lake sediment.</title>
        <authorList>
            <person name="Urakawa H."/>
            <person name="Garcia J.C."/>
            <person name="Nielsen J.L."/>
            <person name="Le V.Q."/>
            <person name="Kozlowski J.A."/>
            <person name="Stein L.Y."/>
            <person name="Lim C.K."/>
            <person name="Pommerening-Roser A."/>
            <person name="Martens-Habbena W."/>
            <person name="Stahl D.A."/>
            <person name="Klotz M.G."/>
        </authorList>
    </citation>
    <scope>NUCLEOTIDE SEQUENCE [LARGE SCALE GENOMIC DNA]</scope>
    <source>
        <strain evidence="11 12">APG3</strain>
    </source>
</reference>
<evidence type="ECO:0000256" key="3">
    <source>
        <dbReference type="ARBA" id="ARBA00016296"/>
    </source>
</evidence>
<dbReference type="InterPro" id="IPR008144">
    <property type="entry name" value="Guanylate_kin-like_dom"/>
</dbReference>
<gene>
    <name evidence="9" type="primary">gmk</name>
    <name evidence="11" type="ORF">EBAPG3_002195</name>
</gene>
<dbReference type="GO" id="GO:0005524">
    <property type="term" value="F:ATP binding"/>
    <property type="evidence" value="ECO:0007669"/>
    <property type="project" value="UniProtKB-UniRule"/>
</dbReference>
<dbReference type="InterPro" id="IPR017665">
    <property type="entry name" value="Guanylate_kinase"/>
</dbReference>
<dbReference type="KEGG" id="nlc:EBAPG3_002195"/>
<name>A0A1W6SLJ9_9PROT</name>
<dbReference type="PANTHER" id="PTHR23117:SF13">
    <property type="entry name" value="GUANYLATE KINASE"/>
    <property type="match status" value="1"/>
</dbReference>
<dbReference type="EC" id="2.7.4.8" evidence="2 9"/>